<keyword evidence="3" id="KW-0813">Transport</keyword>
<comment type="subcellular location">
    <subcellularLocation>
        <location evidence="1">Membrane</location>
        <topology evidence="1">Multi-pass membrane protein</topology>
    </subcellularLocation>
</comment>
<evidence type="ECO:0000256" key="1">
    <source>
        <dbReference type="ARBA" id="ARBA00004141"/>
    </source>
</evidence>
<feature type="transmembrane region" description="Helical" evidence="11">
    <location>
        <begin position="139"/>
        <end position="160"/>
    </location>
</feature>
<evidence type="ECO:0000256" key="4">
    <source>
        <dbReference type="ARBA" id="ARBA00022547"/>
    </source>
</evidence>
<feature type="transmembrane region" description="Helical" evidence="11">
    <location>
        <begin position="25"/>
        <end position="43"/>
    </location>
</feature>
<dbReference type="GO" id="GO:1902600">
    <property type="term" value="P:proton transmembrane transport"/>
    <property type="evidence" value="ECO:0007669"/>
    <property type="project" value="UniProtKB-KW"/>
</dbReference>
<evidence type="ECO:0000256" key="3">
    <source>
        <dbReference type="ARBA" id="ARBA00022448"/>
    </source>
</evidence>
<evidence type="ECO:0000256" key="2">
    <source>
        <dbReference type="ARBA" id="ARBA00006810"/>
    </source>
</evidence>
<accession>A0A343ESR9</accession>
<evidence type="ECO:0000256" key="6">
    <source>
        <dbReference type="ARBA" id="ARBA00022781"/>
    </source>
</evidence>
<evidence type="ECO:0000256" key="9">
    <source>
        <dbReference type="ARBA" id="ARBA00023136"/>
    </source>
</evidence>
<organism evidence="12">
    <name type="scientific">Khawia sinensis</name>
    <dbReference type="NCBI Taxonomy" id="125900"/>
    <lineage>
        <taxon>Eukaryota</taxon>
        <taxon>Metazoa</taxon>
        <taxon>Spiralia</taxon>
        <taxon>Lophotrochozoa</taxon>
        <taxon>Platyhelminthes</taxon>
        <taxon>Cestoda</taxon>
        <taxon>Eucestoda</taxon>
        <taxon>Caryophyllidea</taxon>
        <taxon>Lytocestidae</taxon>
        <taxon>Khawia</taxon>
    </lineage>
</organism>
<feature type="transmembrane region" description="Helical" evidence="11">
    <location>
        <begin position="112"/>
        <end position="132"/>
    </location>
</feature>
<dbReference type="InterPro" id="IPR035908">
    <property type="entry name" value="F0_ATP_A_sf"/>
</dbReference>
<dbReference type="EMBL" id="KY486753">
    <property type="protein sequence ID" value="ASL24605.1"/>
    <property type="molecule type" value="Genomic_DNA"/>
</dbReference>
<dbReference type="SUPFAM" id="SSF81336">
    <property type="entry name" value="F1F0 ATP synthase subunit A"/>
    <property type="match status" value="1"/>
</dbReference>
<evidence type="ECO:0000256" key="8">
    <source>
        <dbReference type="ARBA" id="ARBA00023065"/>
    </source>
</evidence>
<evidence type="ECO:0000256" key="10">
    <source>
        <dbReference type="ARBA" id="ARBA00023310"/>
    </source>
</evidence>
<evidence type="ECO:0000256" key="7">
    <source>
        <dbReference type="ARBA" id="ARBA00022989"/>
    </source>
</evidence>
<keyword evidence="7 11" id="KW-1133">Transmembrane helix</keyword>
<keyword evidence="8" id="KW-0406">Ion transport</keyword>
<keyword evidence="6" id="KW-0375">Hydrogen ion transport</keyword>
<dbReference type="GO" id="GO:0006754">
    <property type="term" value="P:ATP biosynthetic process"/>
    <property type="evidence" value="ECO:0007669"/>
    <property type="project" value="UniProtKB-KW"/>
</dbReference>
<protein>
    <submittedName>
        <fullName evidence="12">ATP synthase F0 subunit 6</fullName>
    </submittedName>
</protein>
<evidence type="ECO:0000313" key="12">
    <source>
        <dbReference type="EMBL" id="ASL24605.1"/>
    </source>
</evidence>
<feature type="transmembrane region" description="Helical" evidence="11">
    <location>
        <begin position="49"/>
        <end position="70"/>
    </location>
</feature>
<evidence type="ECO:0000256" key="11">
    <source>
        <dbReference type="SAM" id="Phobius"/>
    </source>
</evidence>
<comment type="similarity">
    <text evidence="2">Belongs to the ATPase A chain family.</text>
</comment>
<evidence type="ECO:0000256" key="5">
    <source>
        <dbReference type="ARBA" id="ARBA00022692"/>
    </source>
</evidence>
<keyword evidence="9 11" id="KW-0472">Membrane</keyword>
<name>A0A343ESR9_9CEST</name>
<sequence>MSHWFGGTSSFLDIIYSYVIRSFSWYYLLICSGVLLWFLSYRLPYLFSPFMFVMVLWVFLMGSFISLFFCRSLDGARGFMSGFVPVGTPLCICPLVCLAETISYVIRPLVLMLRPFINISLGCIGAGVLGGFCILNPCLLLILCVVFFYELFVALVHWFIVTSILSFSVNH</sequence>
<gene>
    <name evidence="12" type="primary">atp6</name>
</gene>
<dbReference type="Gene3D" id="1.20.120.220">
    <property type="entry name" value="ATP synthase, F0 complex, subunit A"/>
    <property type="match status" value="1"/>
</dbReference>
<keyword evidence="5 11" id="KW-0812">Transmembrane</keyword>
<reference evidence="12" key="1">
    <citation type="journal article" date="2017" name="Parasit. Vectors">
        <title>The complete mitochondrial DNA of three monozoic tapeworms in the Caryophyllidea: a mitogenomic perspective on the phylogeny of eucestodes.</title>
        <authorList>
            <person name="Li W.X."/>
            <person name="Zhang D."/>
            <person name="Boyce K."/>
            <person name="Xi B.W."/>
            <person name="Zou H."/>
            <person name="Wu S.G."/>
            <person name="Li M."/>
            <person name="Wang G.T."/>
        </authorList>
    </citation>
    <scope>NUCLEOTIDE SEQUENCE</scope>
</reference>
<dbReference type="GO" id="GO:0045259">
    <property type="term" value="C:proton-transporting ATP synthase complex"/>
    <property type="evidence" value="ECO:0007669"/>
    <property type="project" value="UniProtKB-KW"/>
</dbReference>
<keyword evidence="12" id="KW-0496">Mitochondrion</keyword>
<feature type="transmembrane region" description="Helical" evidence="11">
    <location>
        <begin position="82"/>
        <end position="106"/>
    </location>
</feature>
<keyword evidence="10" id="KW-0066">ATP synthesis</keyword>
<keyword evidence="4" id="KW-0138">CF(0)</keyword>
<geneLocation type="mitochondrion" evidence="12"/>
<proteinExistence type="inferred from homology"/>
<dbReference type="AlphaFoldDB" id="A0A343ESR9"/>